<name>A0A6J3LT88_9PEZI</name>
<sequence length="202" mass="22692">MYQRTIVPKIQVREWCNTHWRLRQTNEWHSRAVIADETDRSTCAISPFLAYPGGPWMLSTPGRVLSGGVSWRGGVLRLALLISTDNAPRRNRQATSSSARMSTMRLSIAPVCWTSNQANETGPSPRGIDASHAPVFAAIPPPLYSFVTRRRNPVHRDVPGYPFERRRLEQPCRCRLGTRGECACGGDHVREMRPNSNSLVAR</sequence>
<gene>
    <name evidence="2" type="ORF">K489DRAFT_85595</name>
</gene>
<dbReference type="RefSeq" id="XP_033456031.1">
    <property type="nucleotide sequence ID" value="XM_033608980.1"/>
</dbReference>
<dbReference type="GeneID" id="54366781"/>
<accession>A0A6J3LT88</accession>
<reference evidence="2" key="2">
    <citation type="submission" date="2020-04" db="EMBL/GenBank/DDBJ databases">
        <authorList>
            <consortium name="NCBI Genome Project"/>
        </authorList>
    </citation>
    <scope>NUCLEOTIDE SEQUENCE</scope>
    <source>
        <strain evidence="2">CBS 342.82</strain>
    </source>
</reference>
<proteinExistence type="predicted"/>
<evidence type="ECO:0000313" key="1">
    <source>
        <dbReference type="Proteomes" id="UP000504637"/>
    </source>
</evidence>
<reference evidence="2" key="1">
    <citation type="submission" date="2020-01" db="EMBL/GenBank/DDBJ databases">
        <authorList>
            <consortium name="DOE Joint Genome Institute"/>
            <person name="Haridas S."/>
            <person name="Albert R."/>
            <person name="Binder M."/>
            <person name="Bloem J."/>
            <person name="Labutti K."/>
            <person name="Salamov A."/>
            <person name="Andreopoulos B."/>
            <person name="Baker S.E."/>
            <person name="Barry K."/>
            <person name="Bills G."/>
            <person name="Bluhm B.H."/>
            <person name="Cannon C."/>
            <person name="Castanera R."/>
            <person name="Culley D.E."/>
            <person name="Daum C."/>
            <person name="Ezra D."/>
            <person name="Gonzalez J.B."/>
            <person name="Henrissat B."/>
            <person name="Kuo A."/>
            <person name="Liang C."/>
            <person name="Lipzen A."/>
            <person name="Lutzoni F."/>
            <person name="Magnuson J."/>
            <person name="Mondo S."/>
            <person name="Nolan M."/>
            <person name="Ohm R."/>
            <person name="Pangilinan J."/>
            <person name="Park H.-J."/>
            <person name="Ramirez L."/>
            <person name="Alfaro M."/>
            <person name="Sun H."/>
            <person name="Tritt A."/>
            <person name="Yoshinaga Y."/>
            <person name="Zwiers L.-H."/>
            <person name="Turgeon B.G."/>
            <person name="Goodwin S.B."/>
            <person name="Spatafora J.W."/>
            <person name="Crous P.W."/>
            <person name="Grigoriev I.V."/>
        </authorList>
    </citation>
    <scope>NUCLEOTIDE SEQUENCE</scope>
    <source>
        <strain evidence="2">CBS 342.82</strain>
    </source>
</reference>
<organism evidence="2">
    <name type="scientific">Dissoconium aciculare CBS 342.82</name>
    <dbReference type="NCBI Taxonomy" id="1314786"/>
    <lineage>
        <taxon>Eukaryota</taxon>
        <taxon>Fungi</taxon>
        <taxon>Dikarya</taxon>
        <taxon>Ascomycota</taxon>
        <taxon>Pezizomycotina</taxon>
        <taxon>Dothideomycetes</taxon>
        <taxon>Dothideomycetidae</taxon>
        <taxon>Mycosphaerellales</taxon>
        <taxon>Dissoconiaceae</taxon>
        <taxon>Dissoconium</taxon>
    </lineage>
</organism>
<evidence type="ECO:0000313" key="2">
    <source>
        <dbReference type="RefSeq" id="XP_033456031.1"/>
    </source>
</evidence>
<keyword evidence="1" id="KW-1185">Reference proteome</keyword>
<dbReference type="AlphaFoldDB" id="A0A6J3LT88"/>
<reference evidence="2" key="3">
    <citation type="submission" date="2025-08" db="UniProtKB">
        <authorList>
            <consortium name="RefSeq"/>
        </authorList>
    </citation>
    <scope>IDENTIFICATION</scope>
    <source>
        <strain evidence="2">CBS 342.82</strain>
    </source>
</reference>
<dbReference type="Proteomes" id="UP000504637">
    <property type="component" value="Unplaced"/>
</dbReference>
<protein>
    <submittedName>
        <fullName evidence="2">Uncharacterized protein</fullName>
    </submittedName>
</protein>